<reference evidence="3 4" key="1">
    <citation type="submission" date="2018-05" db="EMBL/GenBank/DDBJ databases">
        <title>Genome sequencing and assembly of the regulated plant pathogen Lachnellula willkommii and related sister species for the development of diagnostic species identification markers.</title>
        <authorList>
            <person name="Giroux E."/>
            <person name="Bilodeau G."/>
        </authorList>
    </citation>
    <scope>NUCLEOTIDE SEQUENCE [LARGE SCALE GENOMIC DNA]</scope>
    <source>
        <strain evidence="3 4">CBS 268.59</strain>
    </source>
</reference>
<feature type="compositionally biased region" description="Basic and acidic residues" evidence="1">
    <location>
        <begin position="139"/>
        <end position="156"/>
    </location>
</feature>
<dbReference type="PANTHER" id="PTHR37542">
    <property type="entry name" value="HELO DOMAIN-CONTAINING PROTEIN-RELATED"/>
    <property type="match status" value="1"/>
</dbReference>
<dbReference type="EMBL" id="QGMK01000090">
    <property type="protein sequence ID" value="TVY84371.1"/>
    <property type="molecule type" value="Genomic_DNA"/>
</dbReference>
<organism evidence="3 4">
    <name type="scientific">Lachnellula suecica</name>
    <dbReference type="NCBI Taxonomy" id="602035"/>
    <lineage>
        <taxon>Eukaryota</taxon>
        <taxon>Fungi</taxon>
        <taxon>Dikarya</taxon>
        <taxon>Ascomycota</taxon>
        <taxon>Pezizomycotina</taxon>
        <taxon>Leotiomycetes</taxon>
        <taxon>Helotiales</taxon>
        <taxon>Lachnaceae</taxon>
        <taxon>Lachnellula</taxon>
    </lineage>
</organism>
<dbReference type="Pfam" id="PF14479">
    <property type="entry name" value="HeLo"/>
    <property type="match status" value="1"/>
</dbReference>
<comment type="caution">
    <text evidence="3">The sequence shown here is derived from an EMBL/GenBank/DDBJ whole genome shotgun (WGS) entry which is preliminary data.</text>
</comment>
<proteinExistence type="predicted"/>
<evidence type="ECO:0000259" key="2">
    <source>
        <dbReference type="Pfam" id="PF14479"/>
    </source>
</evidence>
<feature type="region of interest" description="Disordered" evidence="1">
    <location>
        <begin position="133"/>
        <end position="170"/>
    </location>
</feature>
<accession>A0A8T9CFT2</accession>
<evidence type="ECO:0000313" key="4">
    <source>
        <dbReference type="Proteomes" id="UP000469558"/>
    </source>
</evidence>
<dbReference type="Gene3D" id="1.20.120.1020">
    <property type="entry name" value="Prion-inhibition and propagation, HeLo domain"/>
    <property type="match status" value="1"/>
</dbReference>
<dbReference type="Proteomes" id="UP000469558">
    <property type="component" value="Unassembled WGS sequence"/>
</dbReference>
<dbReference type="InterPro" id="IPR029498">
    <property type="entry name" value="HeLo_dom"/>
</dbReference>
<feature type="compositionally biased region" description="Basic and acidic residues" evidence="1">
    <location>
        <begin position="269"/>
        <end position="280"/>
    </location>
</feature>
<keyword evidence="4" id="KW-1185">Reference proteome</keyword>
<evidence type="ECO:0000256" key="1">
    <source>
        <dbReference type="SAM" id="MobiDB-lite"/>
    </source>
</evidence>
<dbReference type="OrthoDB" id="1911848at2759"/>
<evidence type="ECO:0000313" key="3">
    <source>
        <dbReference type="EMBL" id="TVY84371.1"/>
    </source>
</evidence>
<gene>
    <name evidence="3" type="ORF">LSUE1_G003762</name>
</gene>
<sequence length="682" mass="77644">MDPISFSIGVASVASIFQTCLHGYRTLNTAMEIGDDALTLNVQFRVEELRLYLWGRNWGLLANSELEEQSGSDSDEISDDPIDAEFSADIPLDSVDEDLEIPGLRDLTIEVLGRIRKALEEWRSVGRRYGAAPGNEKLNSMDEKGKEPKKTFRESFSKISSKQSGQEMEISDRTRFTTKLRWAIKDKTTLEELLMRLTNLNDSLEKLLPRRQRANLARGLAGEILNVLEGAAPESYKTDIDERLERISGLSEIKAVQIVRLKRSNFTETDERMPKAKEGLDNSDAARNPTPFSKSSVWTEGEGGSMQIPSEHFVRLLEPKLKEYEIPKPGRGKWSRSKYVPLQRSVAVYVPLSPSSDQSTPFSDDPAQATLIEWRPTKHESRATELSEQDLKDRRDHIARLLHRTSITDADFRVLDCIGYTTTSAHTTDGATHALVGYVYRYPDFATPKSSPVTLRDLLGEAYNSNDPNVPSLEERFKLARSLSIALYNVIFFKDRKTDKLDLSRPFLGGWQYSRPDDQRRIHHSEGSAEGIGDLDMYVHRARLFDRASKFPRFRKSFDIYSLGVILIEIAFWKPIMALASESEREEMANFDTIESGDKAHSWWAAILKTAENELAPEMGTSYRGVVLFCLNASGEGPDVIHDPHEEHNPRDPYYWETNFEEVGIEKDFFWRVLKPLERFSL</sequence>
<name>A0A8T9CFT2_9HELO</name>
<dbReference type="InterPro" id="IPR038305">
    <property type="entry name" value="HeLo_sf"/>
</dbReference>
<feature type="compositionally biased region" description="Polar residues" evidence="1">
    <location>
        <begin position="157"/>
        <end position="166"/>
    </location>
</feature>
<protein>
    <recommendedName>
        <fullName evidence="2">Prion-inhibition and propagation HeLo domain-containing protein</fullName>
    </recommendedName>
</protein>
<feature type="domain" description="Prion-inhibition and propagation HeLo" evidence="2">
    <location>
        <begin position="8"/>
        <end position="226"/>
    </location>
</feature>
<dbReference type="PANTHER" id="PTHR37542:SF1">
    <property type="entry name" value="PRION-INHIBITION AND PROPAGATION HELO DOMAIN-CONTAINING PROTEIN"/>
    <property type="match status" value="1"/>
</dbReference>
<feature type="region of interest" description="Disordered" evidence="1">
    <location>
        <begin position="269"/>
        <end position="304"/>
    </location>
</feature>
<dbReference type="AlphaFoldDB" id="A0A8T9CFT2"/>